<evidence type="ECO:0000256" key="1">
    <source>
        <dbReference type="SAM" id="MobiDB-lite"/>
    </source>
</evidence>
<gene>
    <name evidence="2" type="ORF">EVAR_73212_1</name>
</gene>
<dbReference type="AlphaFoldDB" id="A0A4C1SBB3"/>
<feature type="region of interest" description="Disordered" evidence="1">
    <location>
        <begin position="1"/>
        <end position="29"/>
    </location>
</feature>
<feature type="non-terminal residue" evidence="2">
    <location>
        <position position="29"/>
    </location>
</feature>
<name>A0A4C1SBB3_EUMVA</name>
<proteinExistence type="predicted"/>
<dbReference type="Proteomes" id="UP000299102">
    <property type="component" value="Unassembled WGS sequence"/>
</dbReference>
<dbReference type="EMBL" id="BGZK01006546">
    <property type="protein sequence ID" value="GBO99381.1"/>
    <property type="molecule type" value="Genomic_DNA"/>
</dbReference>
<reference evidence="2 3" key="1">
    <citation type="journal article" date="2019" name="Commun. Biol.">
        <title>The bagworm genome reveals a unique fibroin gene that provides high tensile strength.</title>
        <authorList>
            <person name="Kono N."/>
            <person name="Nakamura H."/>
            <person name="Ohtoshi R."/>
            <person name="Tomita M."/>
            <person name="Numata K."/>
            <person name="Arakawa K."/>
        </authorList>
    </citation>
    <scope>NUCLEOTIDE SEQUENCE [LARGE SCALE GENOMIC DNA]</scope>
</reference>
<evidence type="ECO:0000313" key="2">
    <source>
        <dbReference type="EMBL" id="GBO99381.1"/>
    </source>
</evidence>
<protein>
    <submittedName>
        <fullName evidence="2">Uncharacterized protein</fullName>
    </submittedName>
</protein>
<evidence type="ECO:0000313" key="3">
    <source>
        <dbReference type="Proteomes" id="UP000299102"/>
    </source>
</evidence>
<organism evidence="2 3">
    <name type="scientific">Eumeta variegata</name>
    <name type="common">Bagworm moth</name>
    <name type="synonym">Eumeta japonica</name>
    <dbReference type="NCBI Taxonomy" id="151549"/>
    <lineage>
        <taxon>Eukaryota</taxon>
        <taxon>Metazoa</taxon>
        <taxon>Ecdysozoa</taxon>
        <taxon>Arthropoda</taxon>
        <taxon>Hexapoda</taxon>
        <taxon>Insecta</taxon>
        <taxon>Pterygota</taxon>
        <taxon>Neoptera</taxon>
        <taxon>Endopterygota</taxon>
        <taxon>Lepidoptera</taxon>
        <taxon>Glossata</taxon>
        <taxon>Ditrysia</taxon>
        <taxon>Tineoidea</taxon>
        <taxon>Psychidae</taxon>
        <taxon>Oiketicinae</taxon>
        <taxon>Eumeta</taxon>
    </lineage>
</organism>
<keyword evidence="3" id="KW-1185">Reference proteome</keyword>
<comment type="caution">
    <text evidence="2">The sequence shown here is derived from an EMBL/GenBank/DDBJ whole genome shotgun (WGS) entry which is preliminary data.</text>
</comment>
<accession>A0A4C1SBB3</accession>
<sequence length="29" mass="3168">MVISADHQITTMGSPKCEEDPTNSVPNKH</sequence>